<dbReference type="EMBL" id="BMFK01000003">
    <property type="protein sequence ID" value="GGE79131.1"/>
    <property type="molecule type" value="Genomic_DNA"/>
</dbReference>
<protein>
    <submittedName>
        <fullName evidence="1">Uncharacterized protein</fullName>
    </submittedName>
</protein>
<dbReference type="AlphaFoldDB" id="A0A917AW11"/>
<reference evidence="1" key="2">
    <citation type="submission" date="2020-09" db="EMBL/GenBank/DDBJ databases">
        <authorList>
            <person name="Sun Q."/>
            <person name="Zhou Y."/>
        </authorList>
    </citation>
    <scope>NUCLEOTIDE SEQUENCE</scope>
    <source>
        <strain evidence="1">CGMCC 1.12698</strain>
    </source>
</reference>
<comment type="caution">
    <text evidence="1">The sequence shown here is derived from an EMBL/GenBank/DDBJ whole genome shotgun (WGS) entry which is preliminary data.</text>
</comment>
<dbReference type="Proteomes" id="UP000605259">
    <property type="component" value="Unassembled WGS sequence"/>
</dbReference>
<proteinExistence type="predicted"/>
<organism evidence="1 2">
    <name type="scientific">Priestia taiwanensis</name>
    <dbReference type="NCBI Taxonomy" id="1347902"/>
    <lineage>
        <taxon>Bacteria</taxon>
        <taxon>Bacillati</taxon>
        <taxon>Bacillota</taxon>
        <taxon>Bacilli</taxon>
        <taxon>Bacillales</taxon>
        <taxon>Bacillaceae</taxon>
        <taxon>Priestia</taxon>
    </lineage>
</organism>
<sequence>MVFVLFVYEEGWYHEIFRPFSLAGVWVKGFFVVFSSKHIEGGMKNGSAYAADSAKAGNWCDVVN</sequence>
<reference evidence="1" key="1">
    <citation type="journal article" date="2014" name="Int. J. Syst. Evol. Microbiol.">
        <title>Complete genome sequence of Corynebacterium casei LMG S-19264T (=DSM 44701T), isolated from a smear-ripened cheese.</title>
        <authorList>
            <consortium name="US DOE Joint Genome Institute (JGI-PGF)"/>
            <person name="Walter F."/>
            <person name="Albersmeier A."/>
            <person name="Kalinowski J."/>
            <person name="Ruckert C."/>
        </authorList>
    </citation>
    <scope>NUCLEOTIDE SEQUENCE</scope>
    <source>
        <strain evidence="1">CGMCC 1.12698</strain>
    </source>
</reference>
<evidence type="ECO:0000313" key="2">
    <source>
        <dbReference type="Proteomes" id="UP000605259"/>
    </source>
</evidence>
<keyword evidence="2" id="KW-1185">Reference proteome</keyword>
<evidence type="ECO:0000313" key="1">
    <source>
        <dbReference type="EMBL" id="GGE79131.1"/>
    </source>
</evidence>
<name>A0A917AW11_9BACI</name>
<gene>
    <name evidence="1" type="ORF">GCM10007140_30880</name>
</gene>
<accession>A0A917AW11</accession>